<reference evidence="1 2" key="1">
    <citation type="submission" date="2019-02" db="EMBL/GenBank/DDBJ databases">
        <title>Deep-cultivation of Planctomycetes and their phenomic and genomic characterization uncovers novel biology.</title>
        <authorList>
            <person name="Wiegand S."/>
            <person name="Jogler M."/>
            <person name="Boedeker C."/>
            <person name="Pinto D."/>
            <person name="Vollmers J."/>
            <person name="Rivas-Marin E."/>
            <person name="Kohn T."/>
            <person name="Peeters S.H."/>
            <person name="Heuer A."/>
            <person name="Rast P."/>
            <person name="Oberbeckmann S."/>
            <person name="Bunk B."/>
            <person name="Jeske O."/>
            <person name="Meyerdierks A."/>
            <person name="Storesund J.E."/>
            <person name="Kallscheuer N."/>
            <person name="Luecker S."/>
            <person name="Lage O.M."/>
            <person name="Pohl T."/>
            <person name="Merkel B.J."/>
            <person name="Hornburger P."/>
            <person name="Mueller R.-W."/>
            <person name="Bruemmer F."/>
            <person name="Labrenz M."/>
            <person name="Spormann A.M."/>
            <person name="Op den Camp H."/>
            <person name="Overmann J."/>
            <person name="Amann R."/>
            <person name="Jetten M.S.M."/>
            <person name="Mascher T."/>
            <person name="Medema M.H."/>
            <person name="Devos D.P."/>
            <person name="Kaster A.-K."/>
            <person name="Ovreas L."/>
            <person name="Rohde M."/>
            <person name="Galperin M.Y."/>
            <person name="Jogler C."/>
        </authorList>
    </citation>
    <scope>NUCLEOTIDE SEQUENCE [LARGE SCALE GENOMIC DNA]</scope>
    <source>
        <strain evidence="1 2">CA12</strain>
    </source>
</reference>
<proteinExistence type="predicted"/>
<evidence type="ECO:0000313" key="2">
    <source>
        <dbReference type="Proteomes" id="UP000318741"/>
    </source>
</evidence>
<evidence type="ECO:0000313" key="1">
    <source>
        <dbReference type="EMBL" id="QDT14170.1"/>
    </source>
</evidence>
<keyword evidence="2" id="KW-1185">Reference proteome</keyword>
<organism evidence="1 2">
    <name type="scientific">Alienimonas californiensis</name>
    <dbReference type="NCBI Taxonomy" id="2527989"/>
    <lineage>
        <taxon>Bacteria</taxon>
        <taxon>Pseudomonadati</taxon>
        <taxon>Planctomycetota</taxon>
        <taxon>Planctomycetia</taxon>
        <taxon>Planctomycetales</taxon>
        <taxon>Planctomycetaceae</taxon>
        <taxon>Alienimonas</taxon>
    </lineage>
</organism>
<dbReference type="KEGG" id="acaf:CA12_02380"/>
<evidence type="ECO:0008006" key="3">
    <source>
        <dbReference type="Google" id="ProtNLM"/>
    </source>
</evidence>
<gene>
    <name evidence="1" type="ORF">CA12_02380</name>
</gene>
<name>A0A517P463_9PLAN</name>
<dbReference type="Proteomes" id="UP000318741">
    <property type="component" value="Chromosome"/>
</dbReference>
<protein>
    <recommendedName>
        <fullName evidence="3">Transposase</fullName>
    </recommendedName>
</protein>
<sequence>MAEIELSVLGRQCLSRRIGDAETLRREVAAWTAARNAAAGTVTWQFAAEDARVKLRSLYPSNPD</sequence>
<dbReference type="EMBL" id="CP036265">
    <property type="protein sequence ID" value="QDT14170.1"/>
    <property type="molecule type" value="Genomic_DNA"/>
</dbReference>
<dbReference type="AlphaFoldDB" id="A0A517P463"/>
<accession>A0A517P463</accession>